<dbReference type="Gramene" id="EME29310">
    <property type="protein sequence ID" value="EME29310"/>
    <property type="gene ID" value="Gasu_33170"/>
</dbReference>
<dbReference type="AlphaFoldDB" id="M2WZ15"/>
<dbReference type="GO" id="GO:0005657">
    <property type="term" value="C:replication fork"/>
    <property type="evidence" value="ECO:0007669"/>
    <property type="project" value="InterPro"/>
</dbReference>
<accession>M2WZ15</accession>
<dbReference type="GO" id="GO:0000724">
    <property type="term" value="P:double-strand break repair via homologous recombination"/>
    <property type="evidence" value="ECO:0007669"/>
    <property type="project" value="InterPro"/>
</dbReference>
<dbReference type="KEGG" id="gsl:Gasu_33170"/>
<dbReference type="Proteomes" id="UP000030680">
    <property type="component" value="Unassembled WGS sequence"/>
</dbReference>
<dbReference type="PANTHER" id="PTHR46644">
    <property type="entry name" value="DNA REPAIR PROTEIN XRCC2"/>
    <property type="match status" value="1"/>
</dbReference>
<organism evidence="1 2">
    <name type="scientific">Galdieria sulphuraria</name>
    <name type="common">Red alga</name>
    <dbReference type="NCBI Taxonomy" id="130081"/>
    <lineage>
        <taxon>Eukaryota</taxon>
        <taxon>Rhodophyta</taxon>
        <taxon>Bangiophyceae</taxon>
        <taxon>Galdieriales</taxon>
        <taxon>Galdieriaceae</taxon>
        <taxon>Galdieria</taxon>
    </lineage>
</organism>
<evidence type="ECO:0008006" key="3">
    <source>
        <dbReference type="Google" id="ProtNLM"/>
    </source>
</evidence>
<dbReference type="EMBL" id="KB454510">
    <property type="protein sequence ID" value="EME29310.1"/>
    <property type="molecule type" value="Genomic_DNA"/>
</dbReference>
<dbReference type="Gene3D" id="3.40.50.300">
    <property type="entry name" value="P-loop containing nucleotide triphosphate hydrolases"/>
    <property type="match status" value="1"/>
</dbReference>
<dbReference type="RefSeq" id="XP_005705830.1">
    <property type="nucleotide sequence ID" value="XM_005705773.1"/>
</dbReference>
<reference evidence="2" key="1">
    <citation type="journal article" date="2013" name="Science">
        <title>Gene transfer from bacteria and archaea facilitated evolution of an extremophilic eukaryote.</title>
        <authorList>
            <person name="Schonknecht G."/>
            <person name="Chen W.H."/>
            <person name="Ternes C.M."/>
            <person name="Barbier G.G."/>
            <person name="Shrestha R.P."/>
            <person name="Stanke M."/>
            <person name="Brautigam A."/>
            <person name="Baker B.J."/>
            <person name="Banfield J.F."/>
            <person name="Garavito R.M."/>
            <person name="Carr K."/>
            <person name="Wilkerson C."/>
            <person name="Rensing S.A."/>
            <person name="Gagneul D."/>
            <person name="Dickenson N.E."/>
            <person name="Oesterhelt C."/>
            <person name="Lercher M.J."/>
            <person name="Weber A.P."/>
        </authorList>
    </citation>
    <scope>NUCLEOTIDE SEQUENCE [LARGE SCALE GENOMIC DNA]</scope>
    <source>
        <strain evidence="2">074W</strain>
    </source>
</reference>
<dbReference type="InterPro" id="IPR027417">
    <property type="entry name" value="P-loop_NTPase"/>
</dbReference>
<evidence type="ECO:0000313" key="2">
    <source>
        <dbReference type="Proteomes" id="UP000030680"/>
    </source>
</evidence>
<dbReference type="PANTHER" id="PTHR46644:SF2">
    <property type="entry name" value="DNA REPAIR PROTEIN XRCC2"/>
    <property type="match status" value="1"/>
</dbReference>
<sequence>MELVSETGFQIFHRLKRKYFPPVYFQTSFFCPIAVLEAGDLVEITGLSKCGKTQFLYQCTANFILYQLERESYRRELQLVWIDMDWNFDISRIRVLLQSSSSSTTYDEAQVSQILDKLQISQPQDDWQLLLYLSDLQEQIETSGHCKRSFSSNRINKADSFVAYVIFIDGIGGWQHWNSFTSQVAVLQACFMKLKRLLFNFPVICLASVKMQMSLPFRSKSIYLNSESSHSIPEYLPQPWKELVTHKLVTLRQKEEEDNDNNGVSVFLIYHFSKADYTEGNSWWKGWKSNEQWKMKVTSQLVTWEALS</sequence>
<proteinExistence type="predicted"/>
<dbReference type="OrthoDB" id="420422at2759"/>
<name>M2WZ15_GALSU</name>
<dbReference type="SUPFAM" id="SSF52540">
    <property type="entry name" value="P-loop containing nucleoside triphosphate hydrolases"/>
    <property type="match status" value="1"/>
</dbReference>
<keyword evidence="2" id="KW-1185">Reference proteome</keyword>
<dbReference type="STRING" id="130081.M2WZ15"/>
<evidence type="ECO:0000313" key="1">
    <source>
        <dbReference type="EMBL" id="EME29310.1"/>
    </source>
</evidence>
<protein>
    <recommendedName>
        <fullName evidence="3">DNA recombination and repair protein Rad51-like C-terminal domain-containing protein</fullName>
    </recommendedName>
</protein>
<dbReference type="GO" id="GO:0033063">
    <property type="term" value="C:Rad51B-Rad51C-Rad51D-XRCC2 complex"/>
    <property type="evidence" value="ECO:0007669"/>
    <property type="project" value="InterPro"/>
</dbReference>
<dbReference type="GeneID" id="17088117"/>
<dbReference type="InterPro" id="IPR030547">
    <property type="entry name" value="XRCC2"/>
</dbReference>
<gene>
    <name evidence="1" type="ORF">Gasu_33170</name>
</gene>